<dbReference type="CDD" id="cd06127">
    <property type="entry name" value="DEDDh"/>
    <property type="match status" value="1"/>
</dbReference>
<organism evidence="2 3">
    <name type="scientific">Sphingomonas japonica</name>
    <dbReference type="NCBI Taxonomy" id="511662"/>
    <lineage>
        <taxon>Bacteria</taxon>
        <taxon>Pseudomonadati</taxon>
        <taxon>Pseudomonadota</taxon>
        <taxon>Alphaproteobacteria</taxon>
        <taxon>Sphingomonadales</taxon>
        <taxon>Sphingomonadaceae</taxon>
        <taxon>Sphingomonas</taxon>
    </lineage>
</organism>
<dbReference type="SMART" id="SM00479">
    <property type="entry name" value="EXOIII"/>
    <property type="match status" value="1"/>
</dbReference>
<dbReference type="GO" id="GO:0003887">
    <property type="term" value="F:DNA-directed DNA polymerase activity"/>
    <property type="evidence" value="ECO:0007669"/>
    <property type="project" value="UniProtKB-EC"/>
</dbReference>
<dbReference type="InterPro" id="IPR012337">
    <property type="entry name" value="RNaseH-like_sf"/>
</dbReference>
<evidence type="ECO:0000313" key="3">
    <source>
        <dbReference type="Proteomes" id="UP000788153"/>
    </source>
</evidence>
<protein>
    <submittedName>
        <fullName evidence="2">DNA polymerase-3 subunit epsilon</fullName>
        <ecNumber evidence="2">2.7.7.7</ecNumber>
    </submittedName>
</protein>
<gene>
    <name evidence="2" type="ORF">FHT01_000060</name>
</gene>
<comment type="caution">
    <text evidence="2">The sequence shown here is derived from an EMBL/GenBank/DDBJ whole genome shotgun (WGS) entry which is preliminary data.</text>
</comment>
<dbReference type="Proteomes" id="UP000788153">
    <property type="component" value="Unassembled WGS sequence"/>
</dbReference>
<feature type="domain" description="Exonuclease" evidence="1">
    <location>
        <begin position="45"/>
        <end position="207"/>
    </location>
</feature>
<sequence>MRDEPLGPDLLCAVDTADDVRILRRLDIREGLTGVGGTVDTGIGVIVDCETTGIGEDDVIVELALRRIRFDRDGVIVKIDRAYSWLEDPGSPLPDDIVRLTGLTDDDLKGQVIDDDAVRRLLTSADFVCAHNATFDRGMFERRIDGIGDLAWACSCNDVDWRARGFDGRSLGWLLAQVGFYHGAHRATDDVDAVIALLGHRFETGGTALADMLERARAPSWRFRAVGAAFDLKDRLRARGYRWDATTKNWWREVPDSRRSEEEWWLAGHVYSVDAKPKALGPLIEQVTWHQRYAPAANRG</sequence>
<evidence type="ECO:0000259" key="1">
    <source>
        <dbReference type="SMART" id="SM00479"/>
    </source>
</evidence>
<dbReference type="InterPro" id="IPR036397">
    <property type="entry name" value="RNaseH_sf"/>
</dbReference>
<dbReference type="RefSeq" id="WP_140047749.1">
    <property type="nucleotide sequence ID" value="NZ_BAAAEV010000001.1"/>
</dbReference>
<keyword evidence="3" id="KW-1185">Reference proteome</keyword>
<dbReference type="Pfam" id="PF00929">
    <property type="entry name" value="RNase_T"/>
    <property type="match status" value="1"/>
</dbReference>
<accession>A0ABX0U1C8</accession>
<reference evidence="2 3" key="1">
    <citation type="submission" date="2020-03" db="EMBL/GenBank/DDBJ databases">
        <title>Genomic Encyclopedia of Type Strains, Phase IV (KMG-IV): sequencing the most valuable type-strain genomes for metagenomic binning, comparative biology and taxonomic classification.</title>
        <authorList>
            <person name="Goeker M."/>
        </authorList>
    </citation>
    <scope>NUCLEOTIDE SEQUENCE [LARGE SCALE GENOMIC DNA]</scope>
    <source>
        <strain evidence="2 3">DSM 22753</strain>
    </source>
</reference>
<dbReference type="EMBL" id="JAASQP010000001">
    <property type="protein sequence ID" value="NIJ22518.1"/>
    <property type="molecule type" value="Genomic_DNA"/>
</dbReference>
<dbReference type="SUPFAM" id="SSF53098">
    <property type="entry name" value="Ribonuclease H-like"/>
    <property type="match status" value="1"/>
</dbReference>
<keyword evidence="2" id="KW-0548">Nucleotidyltransferase</keyword>
<dbReference type="InterPro" id="IPR013520">
    <property type="entry name" value="Ribonucl_H"/>
</dbReference>
<keyword evidence="2" id="KW-0808">Transferase</keyword>
<name>A0ABX0U1C8_9SPHN</name>
<dbReference type="EC" id="2.7.7.7" evidence="2"/>
<proteinExistence type="predicted"/>
<evidence type="ECO:0000313" key="2">
    <source>
        <dbReference type="EMBL" id="NIJ22518.1"/>
    </source>
</evidence>
<dbReference type="NCBIfam" id="NF006615">
    <property type="entry name" value="PRK09182.1"/>
    <property type="match status" value="1"/>
</dbReference>
<dbReference type="Gene3D" id="3.30.420.10">
    <property type="entry name" value="Ribonuclease H-like superfamily/Ribonuclease H"/>
    <property type="match status" value="1"/>
</dbReference>